<dbReference type="NCBIfam" id="NF005950">
    <property type="entry name" value="PRK08017.1"/>
    <property type="match status" value="1"/>
</dbReference>
<accession>A0A495RHW1</accession>
<dbReference type="SUPFAM" id="SSF51735">
    <property type="entry name" value="NAD(P)-binding Rossmann-fold domains"/>
    <property type="match status" value="1"/>
</dbReference>
<sequence length="280" mass="30763">MWSFTCILVDFEYNYAIKQQLEFKVKSIFITGCSSGVGLLAATALKQRGYRVIASCRKADDAQQLIAQGFETVLLDLDDPNSVNQAAEQVLALTGGKLYALFNNAGFGVYGKLASISRAQMEAQFSTNFFAIHQLTQLLLPAMIAQGEGRIIQMSSIVGIIATPGRGAYSASKYALESWSDVLRLELAKTNIKVCLIEPGPLTTKFSANVEQTEKDHLVKNPPIAKKFTLPPEAVLPKLYHALESKSPKVRYRVTVVTQLAAMGKRLLPDKLMDKILMSK</sequence>
<dbReference type="InterPro" id="IPR051911">
    <property type="entry name" value="SDR_oxidoreductase"/>
</dbReference>
<dbReference type="PANTHER" id="PTHR43976">
    <property type="entry name" value="SHORT CHAIN DEHYDROGENASE"/>
    <property type="match status" value="1"/>
</dbReference>
<dbReference type="Gene3D" id="3.40.50.720">
    <property type="entry name" value="NAD(P)-binding Rossmann-like Domain"/>
    <property type="match status" value="1"/>
</dbReference>
<dbReference type="EMBL" id="RBWY01000001">
    <property type="protein sequence ID" value="RKS87015.1"/>
    <property type="molecule type" value="Genomic_DNA"/>
</dbReference>
<comment type="similarity">
    <text evidence="1 3">Belongs to the short-chain dehydrogenases/reductases (SDR) family.</text>
</comment>
<gene>
    <name evidence="4" type="ORF">DES39_0224</name>
</gene>
<dbReference type="AlphaFoldDB" id="A0A495RHW1"/>
<protein>
    <recommendedName>
        <fullName evidence="6">Short-subunit dehydrogenase</fullName>
    </recommendedName>
</protein>
<evidence type="ECO:0000256" key="3">
    <source>
        <dbReference type="RuleBase" id="RU000363"/>
    </source>
</evidence>
<evidence type="ECO:0008006" key="6">
    <source>
        <dbReference type="Google" id="ProtNLM"/>
    </source>
</evidence>
<evidence type="ECO:0000256" key="2">
    <source>
        <dbReference type="ARBA" id="ARBA00023002"/>
    </source>
</evidence>
<dbReference type="PRINTS" id="PR00081">
    <property type="entry name" value="GDHRDH"/>
</dbReference>
<comment type="caution">
    <text evidence="4">The sequence shown here is derived from an EMBL/GenBank/DDBJ whole genome shotgun (WGS) entry which is preliminary data.</text>
</comment>
<dbReference type="PROSITE" id="PS00061">
    <property type="entry name" value="ADH_SHORT"/>
    <property type="match status" value="1"/>
</dbReference>
<keyword evidence="5" id="KW-1185">Reference proteome</keyword>
<dbReference type="InterPro" id="IPR036291">
    <property type="entry name" value="NAD(P)-bd_dom_sf"/>
</dbReference>
<dbReference type="PANTHER" id="PTHR43976:SF16">
    <property type="entry name" value="SHORT-CHAIN DEHYDROGENASE_REDUCTASE FAMILY PROTEIN"/>
    <property type="match status" value="1"/>
</dbReference>
<proteinExistence type="inferred from homology"/>
<dbReference type="GO" id="GO:0016491">
    <property type="term" value="F:oxidoreductase activity"/>
    <property type="evidence" value="ECO:0007669"/>
    <property type="project" value="UniProtKB-KW"/>
</dbReference>
<dbReference type="InterPro" id="IPR002347">
    <property type="entry name" value="SDR_fam"/>
</dbReference>
<dbReference type="CDD" id="cd05374">
    <property type="entry name" value="17beta-HSD-like_SDR_c"/>
    <property type="match status" value="1"/>
</dbReference>
<keyword evidence="2" id="KW-0560">Oxidoreductase</keyword>
<dbReference type="Proteomes" id="UP000278542">
    <property type="component" value="Unassembled WGS sequence"/>
</dbReference>
<evidence type="ECO:0000313" key="4">
    <source>
        <dbReference type="EMBL" id="RKS87015.1"/>
    </source>
</evidence>
<name>A0A495RHW1_9GAMM</name>
<dbReference type="Pfam" id="PF00106">
    <property type="entry name" value="adh_short"/>
    <property type="match status" value="1"/>
</dbReference>
<evidence type="ECO:0000256" key="1">
    <source>
        <dbReference type="ARBA" id="ARBA00006484"/>
    </source>
</evidence>
<reference evidence="4 5" key="1">
    <citation type="submission" date="2018-10" db="EMBL/GenBank/DDBJ databases">
        <title>Genomic Encyclopedia of Type Strains, Phase IV (KMG-IV): sequencing the most valuable type-strain genomes for metagenomic binning, comparative biology and taxonomic classification.</title>
        <authorList>
            <person name="Goeker M."/>
        </authorList>
    </citation>
    <scope>NUCLEOTIDE SEQUENCE [LARGE SCALE GENOMIC DNA]</scope>
    <source>
        <strain evidence="4 5">DSM 22228</strain>
    </source>
</reference>
<dbReference type="OrthoDB" id="9810734at2"/>
<evidence type="ECO:0000313" key="5">
    <source>
        <dbReference type="Proteomes" id="UP000278542"/>
    </source>
</evidence>
<dbReference type="PRINTS" id="PR00080">
    <property type="entry name" value="SDRFAMILY"/>
</dbReference>
<organism evidence="4 5">
    <name type="scientific">Orbus hercynius</name>
    <dbReference type="NCBI Taxonomy" id="593135"/>
    <lineage>
        <taxon>Bacteria</taxon>
        <taxon>Pseudomonadati</taxon>
        <taxon>Pseudomonadota</taxon>
        <taxon>Gammaproteobacteria</taxon>
        <taxon>Orbales</taxon>
        <taxon>Orbaceae</taxon>
        <taxon>Orbus</taxon>
    </lineage>
</organism>
<dbReference type="InterPro" id="IPR020904">
    <property type="entry name" value="Sc_DH/Rdtase_CS"/>
</dbReference>